<evidence type="ECO:0000259" key="3">
    <source>
        <dbReference type="SMART" id="SM00829"/>
    </source>
</evidence>
<accession>A0AAE8SQY8</accession>
<gene>
    <name evidence="4" type="ORF">DNG_00665</name>
</gene>
<proteinExistence type="inferred from homology"/>
<organism evidence="4 5">
    <name type="scientific">Cephalotrichum gorgonifer</name>
    <dbReference type="NCBI Taxonomy" id="2041049"/>
    <lineage>
        <taxon>Eukaryota</taxon>
        <taxon>Fungi</taxon>
        <taxon>Dikarya</taxon>
        <taxon>Ascomycota</taxon>
        <taxon>Pezizomycotina</taxon>
        <taxon>Sordariomycetes</taxon>
        <taxon>Hypocreomycetidae</taxon>
        <taxon>Microascales</taxon>
        <taxon>Microascaceae</taxon>
        <taxon>Cephalotrichum</taxon>
    </lineage>
</organism>
<dbReference type="InterPro" id="IPR013149">
    <property type="entry name" value="ADH-like_C"/>
</dbReference>
<comment type="caution">
    <text evidence="4">The sequence shown here is derived from an EMBL/GenBank/DDBJ whole genome shotgun (WGS) entry which is preliminary data.</text>
</comment>
<evidence type="ECO:0000256" key="2">
    <source>
        <dbReference type="ARBA" id="ARBA00023002"/>
    </source>
</evidence>
<dbReference type="SUPFAM" id="SSF50129">
    <property type="entry name" value="GroES-like"/>
    <property type="match status" value="1"/>
</dbReference>
<dbReference type="Gene3D" id="3.40.50.720">
    <property type="entry name" value="NAD(P)-binding Rossmann-like Domain"/>
    <property type="match status" value="1"/>
</dbReference>
<evidence type="ECO:0000313" key="4">
    <source>
        <dbReference type="EMBL" id="SPN97149.1"/>
    </source>
</evidence>
<keyword evidence="2" id="KW-0560">Oxidoreductase</keyword>
<dbReference type="InterPro" id="IPR013154">
    <property type="entry name" value="ADH-like_N"/>
</dbReference>
<dbReference type="PANTHER" id="PTHR45348:SF2">
    <property type="entry name" value="ZINC-TYPE ALCOHOL DEHYDROGENASE-LIKE PROTEIN C2E1P3.01"/>
    <property type="match status" value="1"/>
</dbReference>
<comment type="similarity">
    <text evidence="1">Belongs to the zinc-containing alcohol dehydrogenase family.</text>
</comment>
<dbReference type="CDD" id="cd08249">
    <property type="entry name" value="enoyl_reductase_like"/>
    <property type="match status" value="1"/>
</dbReference>
<dbReference type="SUPFAM" id="SSF51735">
    <property type="entry name" value="NAD(P)-binding Rossmann-fold domains"/>
    <property type="match status" value="1"/>
</dbReference>
<dbReference type="InterPro" id="IPR011032">
    <property type="entry name" value="GroES-like_sf"/>
</dbReference>
<dbReference type="EMBL" id="ONZQ02000001">
    <property type="protein sequence ID" value="SPN97149.1"/>
    <property type="molecule type" value="Genomic_DNA"/>
</dbReference>
<evidence type="ECO:0000256" key="1">
    <source>
        <dbReference type="ARBA" id="ARBA00008072"/>
    </source>
</evidence>
<dbReference type="SMART" id="SM00829">
    <property type="entry name" value="PKS_ER"/>
    <property type="match status" value="1"/>
</dbReference>
<keyword evidence="5" id="KW-1185">Reference proteome</keyword>
<evidence type="ECO:0000313" key="5">
    <source>
        <dbReference type="Proteomes" id="UP001187682"/>
    </source>
</evidence>
<reference evidence="4" key="1">
    <citation type="submission" date="2018-03" db="EMBL/GenBank/DDBJ databases">
        <authorList>
            <person name="Guldener U."/>
        </authorList>
    </citation>
    <scope>NUCLEOTIDE SEQUENCE</scope>
</reference>
<name>A0AAE8SQY8_9PEZI</name>
<dbReference type="InterPro" id="IPR020843">
    <property type="entry name" value="ER"/>
</dbReference>
<dbReference type="Proteomes" id="UP001187682">
    <property type="component" value="Unassembled WGS sequence"/>
</dbReference>
<dbReference type="Gene3D" id="3.90.180.10">
    <property type="entry name" value="Medium-chain alcohol dehydrogenases, catalytic domain"/>
    <property type="match status" value="1"/>
</dbReference>
<feature type="domain" description="Enoyl reductase (ER)" evidence="3">
    <location>
        <begin position="13"/>
        <end position="349"/>
    </location>
</feature>
<sequence>MAANKALVSVASGQAAIVDVPYPVLPRDDYIIVRTTAVAVNPTDWNHIDKAEGLGCLGCQVGCDYAGVVELVGPKVTKPFKKGDRICGPVNGSNGLRKEDGTFANYIAVKGDLQIPIPENISDEEAATLGISITTTGQGLYQTLGLPLPGNPSAEKTPILIYGGSTATGIYGIQFAKLSGYTVIVTASPHNEEYLRSLGADHVVDYKSADAVAAVRAAAGGDLRLAWDCHSTPESAVFCARALNEDDVHYSALKYVQAAVLVVNPKATVDVSLYYTVFGEDFMYGEKLDAVPKNYEFGKTFWELSRELLAAGKVKPIRVSVNRGGSGLEGVLVGLNELREGKVSGEKLVYTL</sequence>
<protein>
    <submittedName>
        <fullName evidence="4">Related to toxD protein</fullName>
    </submittedName>
</protein>
<dbReference type="Pfam" id="PF00107">
    <property type="entry name" value="ADH_zinc_N"/>
    <property type="match status" value="1"/>
</dbReference>
<dbReference type="GO" id="GO:0016651">
    <property type="term" value="F:oxidoreductase activity, acting on NAD(P)H"/>
    <property type="evidence" value="ECO:0007669"/>
    <property type="project" value="InterPro"/>
</dbReference>
<dbReference type="InterPro" id="IPR047122">
    <property type="entry name" value="Trans-enoyl_RdTase-like"/>
</dbReference>
<dbReference type="AlphaFoldDB" id="A0AAE8SQY8"/>
<dbReference type="Pfam" id="PF08240">
    <property type="entry name" value="ADH_N"/>
    <property type="match status" value="1"/>
</dbReference>
<dbReference type="PANTHER" id="PTHR45348">
    <property type="entry name" value="HYPOTHETICAL OXIDOREDUCTASE (EUROFUNG)"/>
    <property type="match status" value="1"/>
</dbReference>
<dbReference type="InterPro" id="IPR036291">
    <property type="entry name" value="NAD(P)-bd_dom_sf"/>
</dbReference>